<keyword evidence="2 9" id="KW-0808">Transferase</keyword>
<evidence type="ECO:0000256" key="9">
    <source>
        <dbReference type="HAMAP-Rule" id="MF_00151"/>
    </source>
</evidence>
<dbReference type="InterPro" id="IPR004821">
    <property type="entry name" value="Cyt_trans-like"/>
</dbReference>
<feature type="binding site" evidence="9">
    <location>
        <position position="89"/>
    </location>
    <ligand>
        <name>substrate</name>
    </ligand>
</feature>
<feature type="binding site" evidence="9">
    <location>
        <position position="75"/>
    </location>
    <ligand>
        <name>substrate</name>
    </ligand>
</feature>
<evidence type="ECO:0000256" key="5">
    <source>
        <dbReference type="ARBA" id="ARBA00022840"/>
    </source>
</evidence>
<comment type="cofactor">
    <cofactor evidence="9">
        <name>Mg(2+)</name>
        <dbReference type="ChEBI" id="CHEBI:18420"/>
    </cofactor>
</comment>
<reference evidence="11 12" key="1">
    <citation type="journal article" date="2015" name="Int. J. Syst. Evol. Microbiol.">
        <title>Sporolactobacillus shoreae sp. nov. and Sporolactobacillus spathodeae sp. nov., two spore-forming lactic acid bacteria isolated from tree barks in Thailand.</title>
        <authorList>
            <person name="Thamacharoensuk T."/>
            <person name="Kitahara M."/>
            <person name="Ohkuma M."/>
            <person name="Thongchul N."/>
            <person name="Tanasupawat S."/>
        </authorList>
    </citation>
    <scope>NUCLEOTIDE SEQUENCE [LARGE SCALE GENOMIC DNA]</scope>
    <source>
        <strain evidence="11 12">BK92</strain>
    </source>
</reference>
<dbReference type="AlphaFoldDB" id="A0A4Z0GSG8"/>
<dbReference type="PANTHER" id="PTHR21342:SF1">
    <property type="entry name" value="PHOSPHOPANTETHEINE ADENYLYLTRANSFERASE"/>
    <property type="match status" value="1"/>
</dbReference>
<dbReference type="SUPFAM" id="SSF52374">
    <property type="entry name" value="Nucleotidylyl transferase"/>
    <property type="match status" value="1"/>
</dbReference>
<dbReference type="NCBIfam" id="TIGR01510">
    <property type="entry name" value="coaD_prev_kdtB"/>
    <property type="match status" value="1"/>
</dbReference>
<comment type="pathway">
    <text evidence="9">Cofactor biosynthesis; coenzyme A biosynthesis; CoA from (R)-pantothenate: step 4/5.</text>
</comment>
<feature type="binding site" evidence="9">
    <location>
        <begin position="125"/>
        <end position="131"/>
    </location>
    <ligand>
        <name>ATP</name>
        <dbReference type="ChEBI" id="CHEBI:30616"/>
    </ligand>
</feature>
<accession>A0A4Z0GSG8</accession>
<dbReference type="OrthoDB" id="9806661at2"/>
<comment type="similarity">
    <text evidence="9">Belongs to the bacterial CoaD family.</text>
</comment>
<organism evidence="11 12">
    <name type="scientific">Sporolactobacillus shoreae</name>
    <dbReference type="NCBI Taxonomy" id="1465501"/>
    <lineage>
        <taxon>Bacteria</taxon>
        <taxon>Bacillati</taxon>
        <taxon>Bacillota</taxon>
        <taxon>Bacilli</taxon>
        <taxon>Bacillales</taxon>
        <taxon>Sporolactobacillaceae</taxon>
        <taxon>Sporolactobacillus</taxon>
    </lineage>
</organism>
<keyword evidence="4 9" id="KW-0547">Nucleotide-binding</keyword>
<feature type="binding site" evidence="9">
    <location>
        <position position="43"/>
    </location>
    <ligand>
        <name>substrate</name>
    </ligand>
</feature>
<dbReference type="UniPathway" id="UPA00241">
    <property type="reaction ID" value="UER00355"/>
</dbReference>
<feature type="site" description="Transition state stabilizer" evidence="9">
    <location>
        <position position="19"/>
    </location>
</feature>
<evidence type="ECO:0000256" key="7">
    <source>
        <dbReference type="ARBA" id="ARBA00022993"/>
    </source>
</evidence>
<evidence type="ECO:0000256" key="2">
    <source>
        <dbReference type="ARBA" id="ARBA00022679"/>
    </source>
</evidence>
<evidence type="ECO:0000256" key="8">
    <source>
        <dbReference type="ARBA" id="ARBA00029346"/>
    </source>
</evidence>
<dbReference type="GO" id="GO:0005524">
    <property type="term" value="F:ATP binding"/>
    <property type="evidence" value="ECO:0007669"/>
    <property type="project" value="UniProtKB-KW"/>
</dbReference>
<sequence length="166" mass="18551">MSEKTAIYPGSFDPVTYGHLDIIRRGLSVFDHIIVAVLNNSRKDPLFSVDERVSLLKSATKDLGAVSVDSFDGLLMDYVHKRNVKVVLRGLRAISDFEYELQIASINKSLNPEIETCFMMTSNRFSFLSSSMVKEVARYGGSVQGLVPEAVERSIREKYSEGFSDS</sequence>
<name>A0A4Z0GSG8_9BACL</name>
<dbReference type="NCBIfam" id="TIGR00125">
    <property type="entry name" value="cyt_tran_rel"/>
    <property type="match status" value="1"/>
</dbReference>
<feature type="binding site" evidence="9">
    <location>
        <position position="19"/>
    </location>
    <ligand>
        <name>ATP</name>
        <dbReference type="ChEBI" id="CHEBI:30616"/>
    </ligand>
</feature>
<dbReference type="PANTHER" id="PTHR21342">
    <property type="entry name" value="PHOSPHOPANTETHEINE ADENYLYLTRANSFERASE"/>
    <property type="match status" value="1"/>
</dbReference>
<dbReference type="Pfam" id="PF01467">
    <property type="entry name" value="CTP_transf_like"/>
    <property type="match status" value="1"/>
</dbReference>
<keyword evidence="7 9" id="KW-0173">Coenzyme A biosynthesis</keyword>
<feature type="binding site" evidence="9">
    <location>
        <position position="11"/>
    </location>
    <ligand>
        <name>substrate</name>
    </ligand>
</feature>
<dbReference type="InterPro" id="IPR014729">
    <property type="entry name" value="Rossmann-like_a/b/a_fold"/>
</dbReference>
<evidence type="ECO:0000256" key="3">
    <source>
        <dbReference type="ARBA" id="ARBA00022695"/>
    </source>
</evidence>
<dbReference type="EC" id="2.7.7.3" evidence="9"/>
<keyword evidence="5 9" id="KW-0067">ATP-binding</keyword>
<keyword evidence="12" id="KW-1185">Reference proteome</keyword>
<dbReference type="Proteomes" id="UP000298347">
    <property type="component" value="Unassembled WGS sequence"/>
</dbReference>
<dbReference type="EMBL" id="SRJD01000001">
    <property type="protein sequence ID" value="TGB00189.1"/>
    <property type="molecule type" value="Genomic_DNA"/>
</dbReference>
<comment type="subcellular location">
    <subcellularLocation>
        <location evidence="9">Cytoplasm</location>
    </subcellularLocation>
</comment>
<comment type="subunit">
    <text evidence="9">Homohexamer.</text>
</comment>
<feature type="domain" description="Cytidyltransferase-like" evidence="10">
    <location>
        <begin position="7"/>
        <end position="135"/>
    </location>
</feature>
<proteinExistence type="inferred from homology"/>
<dbReference type="InterPro" id="IPR001980">
    <property type="entry name" value="PPAT"/>
</dbReference>
<dbReference type="Gene3D" id="3.40.50.620">
    <property type="entry name" value="HUPs"/>
    <property type="match status" value="1"/>
</dbReference>
<evidence type="ECO:0000313" key="11">
    <source>
        <dbReference type="EMBL" id="TGB00189.1"/>
    </source>
</evidence>
<evidence type="ECO:0000256" key="6">
    <source>
        <dbReference type="ARBA" id="ARBA00022842"/>
    </source>
</evidence>
<evidence type="ECO:0000256" key="1">
    <source>
        <dbReference type="ARBA" id="ARBA00022490"/>
    </source>
</evidence>
<gene>
    <name evidence="9 11" type="primary">coaD</name>
    <name evidence="11" type="ORF">E4665_00485</name>
</gene>
<dbReference type="PRINTS" id="PR01020">
    <property type="entry name" value="LPSBIOSNTHSS"/>
</dbReference>
<keyword evidence="3 9" id="KW-0548">Nucleotidyltransferase</keyword>
<dbReference type="CDD" id="cd02163">
    <property type="entry name" value="PPAT"/>
    <property type="match status" value="1"/>
</dbReference>
<evidence type="ECO:0000256" key="4">
    <source>
        <dbReference type="ARBA" id="ARBA00022741"/>
    </source>
</evidence>
<keyword evidence="1 9" id="KW-0963">Cytoplasm</keyword>
<keyword evidence="6 9" id="KW-0460">Magnesium</keyword>
<comment type="function">
    <text evidence="9">Reversibly transfers an adenylyl group from ATP to 4'-phosphopantetheine, yielding dephospho-CoA (dPCoA) and pyrophosphate.</text>
</comment>
<feature type="binding site" evidence="9">
    <location>
        <begin position="11"/>
        <end position="12"/>
    </location>
    <ligand>
        <name>ATP</name>
        <dbReference type="ChEBI" id="CHEBI:30616"/>
    </ligand>
</feature>
<feature type="binding site" evidence="9">
    <location>
        <begin position="90"/>
        <end position="92"/>
    </location>
    <ligand>
        <name>ATP</name>
        <dbReference type="ChEBI" id="CHEBI:30616"/>
    </ligand>
</feature>
<dbReference type="HAMAP" id="MF_00151">
    <property type="entry name" value="PPAT_bact"/>
    <property type="match status" value="1"/>
</dbReference>
<dbReference type="GO" id="GO:0015937">
    <property type="term" value="P:coenzyme A biosynthetic process"/>
    <property type="evidence" value="ECO:0007669"/>
    <property type="project" value="UniProtKB-UniRule"/>
</dbReference>
<protein>
    <recommendedName>
        <fullName evidence="9">Phosphopantetheine adenylyltransferase</fullName>
        <ecNumber evidence="9">2.7.7.3</ecNumber>
    </recommendedName>
    <alternativeName>
        <fullName evidence="9">Dephospho-CoA pyrophosphorylase</fullName>
    </alternativeName>
    <alternativeName>
        <fullName evidence="9">Pantetheine-phosphate adenylyltransferase</fullName>
        <shortName evidence="9">PPAT</shortName>
    </alternativeName>
</protein>
<dbReference type="RefSeq" id="WP_135346835.1">
    <property type="nucleotide sequence ID" value="NZ_SRJD01000001.1"/>
</dbReference>
<dbReference type="GO" id="GO:0005737">
    <property type="term" value="C:cytoplasm"/>
    <property type="evidence" value="ECO:0007669"/>
    <property type="project" value="UniProtKB-SubCell"/>
</dbReference>
<comment type="caution">
    <text evidence="11">The sequence shown here is derived from an EMBL/GenBank/DDBJ whole genome shotgun (WGS) entry which is preliminary data.</text>
</comment>
<feature type="binding site" evidence="9">
    <location>
        <position position="100"/>
    </location>
    <ligand>
        <name>ATP</name>
        <dbReference type="ChEBI" id="CHEBI:30616"/>
    </ligand>
</feature>
<comment type="catalytic activity">
    <reaction evidence="8 9">
        <text>(R)-4'-phosphopantetheine + ATP + H(+) = 3'-dephospho-CoA + diphosphate</text>
        <dbReference type="Rhea" id="RHEA:19801"/>
        <dbReference type="ChEBI" id="CHEBI:15378"/>
        <dbReference type="ChEBI" id="CHEBI:30616"/>
        <dbReference type="ChEBI" id="CHEBI:33019"/>
        <dbReference type="ChEBI" id="CHEBI:57328"/>
        <dbReference type="ChEBI" id="CHEBI:61723"/>
        <dbReference type="EC" id="2.7.7.3"/>
    </reaction>
</comment>
<evidence type="ECO:0000259" key="10">
    <source>
        <dbReference type="Pfam" id="PF01467"/>
    </source>
</evidence>
<evidence type="ECO:0000313" key="12">
    <source>
        <dbReference type="Proteomes" id="UP000298347"/>
    </source>
</evidence>
<dbReference type="GO" id="GO:0004595">
    <property type="term" value="F:pantetheine-phosphate adenylyltransferase activity"/>
    <property type="evidence" value="ECO:0007669"/>
    <property type="project" value="UniProtKB-UniRule"/>
</dbReference>